<keyword evidence="1" id="KW-0812">Transmembrane</keyword>
<feature type="transmembrane region" description="Helical" evidence="1">
    <location>
        <begin position="86"/>
        <end position="110"/>
    </location>
</feature>
<evidence type="ECO:0000256" key="1">
    <source>
        <dbReference type="SAM" id="Phobius"/>
    </source>
</evidence>
<accession>A0A7K5BJI0</accession>
<dbReference type="Proteomes" id="UP000529852">
    <property type="component" value="Unassembled WGS sequence"/>
</dbReference>
<protein>
    <submittedName>
        <fullName evidence="2">ENV2 protein</fullName>
    </submittedName>
</protein>
<proteinExistence type="predicted"/>
<feature type="non-terminal residue" evidence="2">
    <location>
        <position position="1"/>
    </location>
</feature>
<keyword evidence="1" id="KW-0472">Membrane</keyword>
<dbReference type="Pfam" id="PF00429">
    <property type="entry name" value="TLV_coat"/>
    <property type="match status" value="1"/>
</dbReference>
<dbReference type="PANTHER" id="PTHR10424:SF82">
    <property type="entry name" value="ENVELOPE GLYCOPROTEIN-RELATED"/>
    <property type="match status" value="1"/>
</dbReference>
<keyword evidence="1" id="KW-1133">Transmembrane helix</keyword>
<name>A0A7K5BJI0_9FURN</name>
<dbReference type="Gene3D" id="1.10.287.210">
    <property type="match status" value="1"/>
</dbReference>
<evidence type="ECO:0000313" key="3">
    <source>
        <dbReference type="Proteomes" id="UP000529852"/>
    </source>
</evidence>
<organism evidence="2 3">
    <name type="scientific">Furnarius figulus</name>
    <dbReference type="NCBI Taxonomy" id="463165"/>
    <lineage>
        <taxon>Eukaryota</taxon>
        <taxon>Metazoa</taxon>
        <taxon>Chordata</taxon>
        <taxon>Craniata</taxon>
        <taxon>Vertebrata</taxon>
        <taxon>Euteleostomi</taxon>
        <taxon>Archelosauria</taxon>
        <taxon>Archosauria</taxon>
        <taxon>Dinosauria</taxon>
        <taxon>Saurischia</taxon>
        <taxon>Theropoda</taxon>
        <taxon>Coelurosauria</taxon>
        <taxon>Aves</taxon>
        <taxon>Neognathae</taxon>
        <taxon>Neoaves</taxon>
        <taxon>Telluraves</taxon>
        <taxon>Australaves</taxon>
        <taxon>Passeriformes</taxon>
        <taxon>Furnariidae</taxon>
        <taxon>Furnarius</taxon>
    </lineage>
</organism>
<dbReference type="AlphaFoldDB" id="A0A7K5BJI0"/>
<dbReference type="InterPro" id="IPR018154">
    <property type="entry name" value="TLV/ENV_coat_polyprotein"/>
</dbReference>
<gene>
    <name evidence="2" type="primary">Fv4_2</name>
    <name evidence="2" type="ORF">FURFIG_R15209</name>
</gene>
<feature type="non-terminal residue" evidence="2">
    <location>
        <position position="293"/>
    </location>
</feature>
<sequence length="293" mass="33047">KQHLCSDQIKSSSQWLIPVENAKWVCSKTGVTPCVSLNYLARNQEFCVQVIIVPKVIYHPGSYISELDKVVNTAWHEHHTVKREPVTALTLGALMVLGSAGAGMGVASLIKRNQEFTSLRTAVDEGLTRIEQSITALEKSVCSLSEAVLQNRRGLDLLFLKEGGLCVALKEECCIYADHTGIVRDTMAKLRENLEKRKREYESKQSWYETWFKQSPWLTTLLSTIAGPLIVLTMVLAFGPCIFNKVVTIIKSRLEAAHLMLVKTNYEQLSRQDGLNKTFMLSDQELRRFSEQN</sequence>
<dbReference type="EMBL" id="VYZD01003634">
    <property type="protein sequence ID" value="NWR95757.1"/>
    <property type="molecule type" value="Genomic_DNA"/>
</dbReference>
<evidence type="ECO:0000313" key="2">
    <source>
        <dbReference type="EMBL" id="NWR95757.1"/>
    </source>
</evidence>
<dbReference type="CDD" id="cd09851">
    <property type="entry name" value="HTLV-1-like_HR1-HR2"/>
    <property type="match status" value="1"/>
</dbReference>
<comment type="caution">
    <text evidence="2">The sequence shown here is derived from an EMBL/GenBank/DDBJ whole genome shotgun (WGS) entry which is preliminary data.</text>
</comment>
<keyword evidence="3" id="KW-1185">Reference proteome</keyword>
<feature type="transmembrane region" description="Helical" evidence="1">
    <location>
        <begin position="217"/>
        <end position="243"/>
    </location>
</feature>
<dbReference type="SUPFAM" id="SSF58069">
    <property type="entry name" value="Virus ectodomain"/>
    <property type="match status" value="1"/>
</dbReference>
<reference evidence="2 3" key="1">
    <citation type="submission" date="2019-09" db="EMBL/GenBank/DDBJ databases">
        <title>Bird 10,000 Genomes (B10K) Project - Family phase.</title>
        <authorList>
            <person name="Zhang G."/>
        </authorList>
    </citation>
    <scope>NUCLEOTIDE SEQUENCE [LARGE SCALE GENOMIC DNA]</scope>
    <source>
        <strain evidence="2">B10K-DU-003-06</strain>
    </source>
</reference>
<dbReference type="PANTHER" id="PTHR10424">
    <property type="entry name" value="VIRAL ENVELOPE PROTEIN"/>
    <property type="match status" value="1"/>
</dbReference>